<evidence type="ECO:0000256" key="2">
    <source>
        <dbReference type="ARBA" id="ARBA00022643"/>
    </source>
</evidence>
<feature type="domain" description="Pyridoxamine 5'-phosphate oxidase N-terminal" evidence="5">
    <location>
        <begin position="23"/>
        <end position="102"/>
    </location>
</feature>
<dbReference type="InterPro" id="IPR011576">
    <property type="entry name" value="Pyridox_Oxase_N"/>
</dbReference>
<evidence type="ECO:0000259" key="5">
    <source>
        <dbReference type="Pfam" id="PF01243"/>
    </source>
</evidence>
<evidence type="ECO:0000313" key="7">
    <source>
        <dbReference type="Proteomes" id="UP000295517"/>
    </source>
</evidence>
<evidence type="ECO:0000313" key="6">
    <source>
        <dbReference type="EMBL" id="QBR84853.1"/>
    </source>
</evidence>
<dbReference type="InterPro" id="IPR000659">
    <property type="entry name" value="Pyridox_Oxase"/>
</dbReference>
<dbReference type="AlphaFoldDB" id="A0AAX1EI80"/>
<keyword evidence="1" id="KW-0285">Flavoprotein</keyword>
<dbReference type="Proteomes" id="UP000295517">
    <property type="component" value="Chromosome"/>
</dbReference>
<keyword evidence="2 4" id="KW-0288">FMN</keyword>
<proteinExistence type="predicted"/>
<name>A0AAX1EI80_9GAMM</name>
<feature type="binding site" evidence="4">
    <location>
        <position position="81"/>
    </location>
    <ligand>
        <name>FMN</name>
        <dbReference type="ChEBI" id="CHEBI:58210"/>
    </ligand>
</feature>
<dbReference type="PIRSF" id="PIRSF000190">
    <property type="entry name" value="Pyd_amn-ph_oxd"/>
    <property type="match status" value="1"/>
</dbReference>
<evidence type="ECO:0000256" key="3">
    <source>
        <dbReference type="ARBA" id="ARBA00023002"/>
    </source>
</evidence>
<dbReference type="GO" id="GO:0010181">
    <property type="term" value="F:FMN binding"/>
    <property type="evidence" value="ECO:0007669"/>
    <property type="project" value="InterPro"/>
</dbReference>
<dbReference type="PANTHER" id="PTHR10851:SF3">
    <property type="entry name" value="PYRIDOXINE_PYRIDOXAMINE 5'-PHOSPHATE OXIDASE 2"/>
    <property type="match status" value="1"/>
</dbReference>
<dbReference type="Gene3D" id="2.30.110.10">
    <property type="entry name" value="Electron Transport, Fmn-binding Protein, Chain A"/>
    <property type="match status" value="1"/>
</dbReference>
<evidence type="ECO:0000256" key="4">
    <source>
        <dbReference type="PIRSR" id="PIRSR000190-2"/>
    </source>
</evidence>
<accession>A0AAX1EI80</accession>
<dbReference type="RefSeq" id="WP_135061018.1">
    <property type="nucleotide sequence ID" value="NZ_CP038254.1"/>
</dbReference>
<sequence>MPFNKMLEWFKKEKELGIEMDYTVLATVSPDSMPHSRVVAIRKIENEHLVFFTQKGTRKVEDLQHNPASSMTFFLPMQQRQIILEGTARPLSKDENQQFWQTLPRERQLRFSSYASTSGQAIENLDQLEKRKKELSEQYAHQSIPMSEFYCGFRFTPEYFIFYSLGSISFSEVIKYSKNAKGWEQQPLSP</sequence>
<dbReference type="InterPro" id="IPR012349">
    <property type="entry name" value="Split_barrel_FMN-bd"/>
</dbReference>
<dbReference type="EMBL" id="CP038254">
    <property type="protein sequence ID" value="QBR84853.1"/>
    <property type="molecule type" value="Genomic_DNA"/>
</dbReference>
<evidence type="ECO:0000256" key="1">
    <source>
        <dbReference type="ARBA" id="ARBA00022630"/>
    </source>
</evidence>
<organism evidence="6 7">
    <name type="scientific">Legionella israelensis</name>
    <dbReference type="NCBI Taxonomy" id="454"/>
    <lineage>
        <taxon>Bacteria</taxon>
        <taxon>Pseudomonadati</taxon>
        <taxon>Pseudomonadota</taxon>
        <taxon>Gammaproteobacteria</taxon>
        <taxon>Legionellales</taxon>
        <taxon>Legionellaceae</taxon>
        <taxon>Legionella</taxon>
    </lineage>
</organism>
<protein>
    <submittedName>
        <fullName evidence="6">Pyridoxamine 5'-phosphate oxidase</fullName>
    </submittedName>
</protein>
<reference evidence="6 7" key="1">
    <citation type="submission" date="2019-03" db="EMBL/GenBank/DDBJ databases">
        <title>Diverse conjugative elements silence natural transformation in Legionella species.</title>
        <authorList>
            <person name="Durieux I."/>
            <person name="Ginevra C."/>
            <person name="Attaiech L."/>
            <person name="Picq K."/>
            <person name="Juan P.A."/>
            <person name="Jarraud S."/>
            <person name="Charpentier X."/>
        </authorList>
    </citation>
    <scope>NUCLEOTIDE SEQUENCE [LARGE SCALE GENOMIC DNA]</scope>
    <source>
        <strain evidence="6 7">HL-0427-4011</strain>
    </source>
</reference>
<feature type="binding site" evidence="4">
    <location>
        <position position="59"/>
    </location>
    <ligand>
        <name>FMN</name>
        <dbReference type="ChEBI" id="CHEBI:58210"/>
    </ligand>
</feature>
<dbReference type="PANTHER" id="PTHR10851">
    <property type="entry name" value="PYRIDOXINE-5-PHOSPHATE OXIDASE"/>
    <property type="match status" value="1"/>
</dbReference>
<keyword evidence="3" id="KW-0560">Oxidoreductase</keyword>
<gene>
    <name evidence="6" type="ORF">E3983_11120</name>
</gene>
<feature type="binding site" evidence="4">
    <location>
        <position position="58"/>
    </location>
    <ligand>
        <name>FMN</name>
        <dbReference type="ChEBI" id="CHEBI:58210"/>
    </ligand>
</feature>
<dbReference type="SUPFAM" id="SSF50475">
    <property type="entry name" value="FMN-binding split barrel"/>
    <property type="match status" value="1"/>
</dbReference>
<dbReference type="GO" id="GO:0008615">
    <property type="term" value="P:pyridoxine biosynthetic process"/>
    <property type="evidence" value="ECO:0007669"/>
    <property type="project" value="InterPro"/>
</dbReference>
<comment type="cofactor">
    <cofactor evidence="4">
        <name>FMN</name>
        <dbReference type="ChEBI" id="CHEBI:58210"/>
    </cofactor>
    <text evidence="4">Binds 1 FMN per subunit.</text>
</comment>
<feature type="binding site" evidence="4">
    <location>
        <begin position="52"/>
        <end position="53"/>
    </location>
    <ligand>
        <name>FMN</name>
        <dbReference type="ChEBI" id="CHEBI:58210"/>
    </ligand>
</feature>
<dbReference type="GO" id="GO:0004733">
    <property type="term" value="F:pyridoxamine phosphate oxidase activity"/>
    <property type="evidence" value="ECO:0007669"/>
    <property type="project" value="InterPro"/>
</dbReference>
<dbReference type="Pfam" id="PF01243">
    <property type="entry name" value="PNPOx_N"/>
    <property type="match status" value="1"/>
</dbReference>